<dbReference type="SUPFAM" id="SSF48179">
    <property type="entry name" value="6-phosphogluconate dehydrogenase C-terminal domain-like"/>
    <property type="match status" value="1"/>
</dbReference>
<dbReference type="InterPro" id="IPR014026">
    <property type="entry name" value="UDP-Glc/GDP-Man_DH_dimer"/>
</dbReference>
<evidence type="ECO:0000256" key="4">
    <source>
        <dbReference type="ARBA" id="ARBA00023002"/>
    </source>
</evidence>
<feature type="binding site" evidence="10">
    <location>
        <position position="35"/>
    </location>
    <ligand>
        <name>NAD(+)</name>
        <dbReference type="ChEBI" id="CHEBI:57540"/>
    </ligand>
</feature>
<comment type="catalytic activity">
    <reaction evidence="6 7">
        <text>UDP-alpha-D-glucose + 2 NAD(+) + H2O = UDP-alpha-D-glucuronate + 2 NADH + 3 H(+)</text>
        <dbReference type="Rhea" id="RHEA:23596"/>
        <dbReference type="ChEBI" id="CHEBI:15377"/>
        <dbReference type="ChEBI" id="CHEBI:15378"/>
        <dbReference type="ChEBI" id="CHEBI:57540"/>
        <dbReference type="ChEBI" id="CHEBI:57945"/>
        <dbReference type="ChEBI" id="CHEBI:58052"/>
        <dbReference type="ChEBI" id="CHEBI:58885"/>
        <dbReference type="EC" id="1.1.1.22"/>
    </reaction>
</comment>
<dbReference type="PANTHER" id="PTHR43750">
    <property type="entry name" value="UDP-GLUCOSE 6-DEHYDROGENASE TUAD"/>
    <property type="match status" value="1"/>
</dbReference>
<feature type="binding site" evidence="10">
    <location>
        <position position="30"/>
    </location>
    <ligand>
        <name>NAD(+)</name>
        <dbReference type="ChEBI" id="CHEBI:57540"/>
    </ligand>
</feature>
<feature type="binding site" evidence="10">
    <location>
        <position position="86"/>
    </location>
    <ligand>
        <name>NAD(+)</name>
        <dbReference type="ChEBI" id="CHEBI:57540"/>
    </ligand>
</feature>
<dbReference type="Gene3D" id="1.20.5.100">
    <property type="entry name" value="Cytochrome c1, transmembrane anchor, C-terminal"/>
    <property type="match status" value="1"/>
</dbReference>
<evidence type="ECO:0000256" key="10">
    <source>
        <dbReference type="PIRSR" id="PIRSR500134-3"/>
    </source>
</evidence>
<dbReference type="SMART" id="SM00984">
    <property type="entry name" value="UDPG_MGDP_dh_C"/>
    <property type="match status" value="1"/>
</dbReference>
<gene>
    <name evidence="12" type="primary">ytcA</name>
    <name evidence="12" type="ORF">GCM10010918_09210</name>
</gene>
<feature type="binding site" evidence="10">
    <location>
        <position position="121"/>
    </location>
    <ligand>
        <name>NAD(+)</name>
        <dbReference type="ChEBI" id="CHEBI:57540"/>
    </ligand>
</feature>
<dbReference type="EMBL" id="BMHY01000001">
    <property type="protein sequence ID" value="GGG58301.1"/>
    <property type="molecule type" value="Genomic_DNA"/>
</dbReference>
<proteinExistence type="inferred from homology"/>
<evidence type="ECO:0000259" key="11">
    <source>
        <dbReference type="SMART" id="SM00984"/>
    </source>
</evidence>
<dbReference type="PIRSF" id="PIRSF500134">
    <property type="entry name" value="UDPglc_DH_bac"/>
    <property type="match status" value="1"/>
</dbReference>
<feature type="binding site" evidence="9">
    <location>
        <position position="321"/>
    </location>
    <ligand>
        <name>substrate</name>
    </ligand>
</feature>
<sequence length="427" mass="47518">MDICIIGAGYVGLTTAAVLADIGHTVYCTDVDEEKIKKLQQGIIPIYEPGLTEMIAKNQEKGKLFFDTDSKRYMADCPCIMIAVGTPSAKNGSADMVYVKGVIDALSQTIRTPKIIILKSTVPPGTADWIEADLQRQGVDKRLFEIVSNPEFLREGTAIEDTVHPDRIVIGAKQSEAALKVQELYQNLQTQFLITDRLEAELIKYASNAFLATKISFINEIARICDAYHADIMEVSRGIGMDRRIGPRFLQAGLGYGGSCFPKDVNALNYVAAAKDIQLDLVQAVKKINRSQVDIYLNKITHSLGKRSDKPRIAVWGATFKENTDDIRYSQAIVLMKKLIRKGYQVYAYDPLVSPKLSSVVWCSNPYEAVEQADLLVVATAWSAFLEADWDRVKALMKRPVIVDGRNCLNRKTVEMYGFEYVGVGRP</sequence>
<dbReference type="InterPro" id="IPR017476">
    <property type="entry name" value="UDP-Glc/GDP-Man"/>
</dbReference>
<feature type="binding site" evidence="9">
    <location>
        <position position="257"/>
    </location>
    <ligand>
        <name>substrate</name>
    </ligand>
</feature>
<dbReference type="InterPro" id="IPR001732">
    <property type="entry name" value="UDP-Glc/GDP-Man_DH_N"/>
</dbReference>
<comment type="caution">
    <text evidence="12">The sequence shown here is derived from an EMBL/GenBank/DDBJ whole genome shotgun (WGS) entry which is preliminary data.</text>
</comment>
<comment type="similarity">
    <text evidence="2 7">Belongs to the UDP-glucose/GDP-mannose dehydrogenase family.</text>
</comment>
<evidence type="ECO:0000256" key="3">
    <source>
        <dbReference type="ARBA" id="ARBA00012954"/>
    </source>
</evidence>
<dbReference type="InterPro" id="IPR014027">
    <property type="entry name" value="UDP-Glc/GDP-Man_DH_C"/>
</dbReference>
<dbReference type="RefSeq" id="WP_188887709.1">
    <property type="nucleotide sequence ID" value="NZ_BMHY01000001.1"/>
</dbReference>
<evidence type="ECO:0000313" key="12">
    <source>
        <dbReference type="EMBL" id="GGG58301.1"/>
    </source>
</evidence>
<dbReference type="Pfam" id="PF00984">
    <property type="entry name" value="UDPG_MGDP_dh"/>
    <property type="match status" value="1"/>
</dbReference>
<feature type="binding site" evidence="10">
    <location>
        <position position="263"/>
    </location>
    <ligand>
        <name>NAD(+)</name>
        <dbReference type="ChEBI" id="CHEBI:57540"/>
    </ligand>
</feature>
<dbReference type="InterPro" id="IPR036220">
    <property type="entry name" value="UDP-Glc/GDP-Man_DH_C_sf"/>
</dbReference>
<keyword evidence="4 7" id="KW-0560">Oxidoreductase</keyword>
<evidence type="ECO:0000256" key="8">
    <source>
        <dbReference type="PIRSR" id="PIRSR500134-1"/>
    </source>
</evidence>
<feature type="active site" description="Nucleophile" evidence="8">
    <location>
        <position position="260"/>
    </location>
</feature>
<dbReference type="Gene3D" id="3.40.50.720">
    <property type="entry name" value="NAD(P)-binding Rossmann-like Domain"/>
    <property type="match status" value="2"/>
</dbReference>
<keyword evidence="5 7" id="KW-0520">NAD</keyword>
<feature type="binding site" evidence="9">
    <location>
        <begin position="152"/>
        <end position="155"/>
    </location>
    <ligand>
        <name>substrate</name>
    </ligand>
</feature>
<accession>A0A917GVF2</accession>
<evidence type="ECO:0000256" key="6">
    <source>
        <dbReference type="ARBA" id="ARBA00047473"/>
    </source>
</evidence>
<dbReference type="Pfam" id="PF03720">
    <property type="entry name" value="UDPG_MGDP_dh_C"/>
    <property type="match status" value="1"/>
</dbReference>
<dbReference type="InterPro" id="IPR028357">
    <property type="entry name" value="UDPglc_DH_bac"/>
</dbReference>
<dbReference type="Proteomes" id="UP000600247">
    <property type="component" value="Unassembled WGS sequence"/>
</dbReference>
<dbReference type="GO" id="GO:0000271">
    <property type="term" value="P:polysaccharide biosynthetic process"/>
    <property type="evidence" value="ECO:0007669"/>
    <property type="project" value="InterPro"/>
</dbReference>
<feature type="binding site" evidence="10">
    <location>
        <position position="328"/>
    </location>
    <ligand>
        <name>NAD(+)</name>
        <dbReference type="ChEBI" id="CHEBI:57540"/>
    </ligand>
</feature>
<evidence type="ECO:0000256" key="1">
    <source>
        <dbReference type="ARBA" id="ARBA00004701"/>
    </source>
</evidence>
<dbReference type="NCBIfam" id="TIGR03026">
    <property type="entry name" value="NDP-sugDHase"/>
    <property type="match status" value="1"/>
</dbReference>
<dbReference type="GO" id="GO:0003979">
    <property type="term" value="F:UDP-glucose 6-dehydrogenase activity"/>
    <property type="evidence" value="ECO:0007669"/>
    <property type="project" value="UniProtKB-EC"/>
</dbReference>
<feature type="binding site" evidence="10">
    <location>
        <position position="155"/>
    </location>
    <ligand>
        <name>NAD(+)</name>
        <dbReference type="ChEBI" id="CHEBI:57540"/>
    </ligand>
</feature>
<feature type="binding site" evidence="9">
    <location>
        <begin position="249"/>
        <end position="253"/>
    </location>
    <ligand>
        <name>substrate</name>
    </ligand>
</feature>
<feature type="domain" description="UDP-glucose/GDP-mannose dehydrogenase C-terminal" evidence="11">
    <location>
        <begin position="314"/>
        <end position="411"/>
    </location>
</feature>
<dbReference type="PANTHER" id="PTHR43750:SF3">
    <property type="entry name" value="UDP-GLUCOSE 6-DEHYDROGENASE TUAD"/>
    <property type="match status" value="1"/>
</dbReference>
<dbReference type="Pfam" id="PF03721">
    <property type="entry name" value="UDPG_MGDP_dh_N"/>
    <property type="match status" value="1"/>
</dbReference>
<dbReference type="SUPFAM" id="SSF51735">
    <property type="entry name" value="NAD(P)-binding Rossmann-fold domains"/>
    <property type="match status" value="1"/>
</dbReference>
<keyword evidence="13" id="KW-1185">Reference proteome</keyword>
<evidence type="ECO:0000256" key="9">
    <source>
        <dbReference type="PIRSR" id="PIRSR500134-2"/>
    </source>
</evidence>
<evidence type="ECO:0000256" key="2">
    <source>
        <dbReference type="ARBA" id="ARBA00006601"/>
    </source>
</evidence>
<evidence type="ECO:0000256" key="7">
    <source>
        <dbReference type="PIRNR" id="PIRNR000124"/>
    </source>
</evidence>
<dbReference type="InterPro" id="IPR008927">
    <property type="entry name" value="6-PGluconate_DH-like_C_sf"/>
</dbReference>
<reference evidence="12 13" key="1">
    <citation type="journal article" date="2014" name="Int. J. Syst. Evol. Microbiol.">
        <title>Complete genome sequence of Corynebacterium casei LMG S-19264T (=DSM 44701T), isolated from a smear-ripened cheese.</title>
        <authorList>
            <consortium name="US DOE Joint Genome Institute (JGI-PGF)"/>
            <person name="Walter F."/>
            <person name="Albersmeier A."/>
            <person name="Kalinowski J."/>
            <person name="Ruckert C."/>
        </authorList>
    </citation>
    <scope>NUCLEOTIDE SEQUENCE [LARGE SCALE GENOMIC DNA]</scope>
    <source>
        <strain evidence="12 13">CGMCC 1.15286</strain>
    </source>
</reference>
<dbReference type="InterPro" id="IPR036291">
    <property type="entry name" value="NAD(P)-bd_dom_sf"/>
</dbReference>
<dbReference type="SUPFAM" id="SSF52413">
    <property type="entry name" value="UDP-glucose/GDP-mannose dehydrogenase C-terminal domain"/>
    <property type="match status" value="1"/>
</dbReference>
<dbReference type="PIRSF" id="PIRSF000124">
    <property type="entry name" value="UDPglc_GDPman_dh"/>
    <property type="match status" value="1"/>
</dbReference>
<dbReference type="EC" id="1.1.1.22" evidence="3 7"/>
<evidence type="ECO:0000313" key="13">
    <source>
        <dbReference type="Proteomes" id="UP000600247"/>
    </source>
</evidence>
<evidence type="ECO:0000256" key="5">
    <source>
        <dbReference type="ARBA" id="ARBA00023027"/>
    </source>
</evidence>
<feature type="binding site" evidence="9">
    <location>
        <position position="204"/>
    </location>
    <ligand>
        <name>substrate</name>
    </ligand>
</feature>
<comment type="pathway">
    <text evidence="1">Nucleotide-sugar biosynthesis; UDP-alpha-D-glucuronate biosynthesis; UDP-alpha-D-glucuronate from UDP-alpha-D-glucose: step 1/1.</text>
</comment>
<dbReference type="AlphaFoldDB" id="A0A917GVF2"/>
<protein>
    <recommendedName>
        <fullName evidence="3 7">UDP-glucose 6-dehydrogenase</fullName>
        <ecNumber evidence="3 7">1.1.1.22</ecNumber>
    </recommendedName>
</protein>
<dbReference type="GO" id="GO:0051287">
    <property type="term" value="F:NAD binding"/>
    <property type="evidence" value="ECO:0007669"/>
    <property type="project" value="InterPro"/>
</dbReference>
<name>A0A917GVF2_9BACL</name>
<organism evidence="12 13">
    <name type="scientific">Paenibacillus radicis</name>
    <name type="common">ex Gao et al. 2016</name>
    <dbReference type="NCBI Taxonomy" id="1737354"/>
    <lineage>
        <taxon>Bacteria</taxon>
        <taxon>Bacillati</taxon>
        <taxon>Bacillota</taxon>
        <taxon>Bacilli</taxon>
        <taxon>Bacillales</taxon>
        <taxon>Paenibacillaceae</taxon>
        <taxon>Paenibacillus</taxon>
    </lineage>
</organism>